<evidence type="ECO:0000313" key="4">
    <source>
        <dbReference type="Proteomes" id="UP001597469"/>
    </source>
</evidence>
<dbReference type="Proteomes" id="UP001597469">
    <property type="component" value="Unassembled WGS sequence"/>
</dbReference>
<accession>A0ABW5LYI9</accession>
<dbReference type="RefSeq" id="WP_381519309.1">
    <property type="nucleotide sequence ID" value="NZ_JBHULN010000002.1"/>
</dbReference>
<evidence type="ECO:0000256" key="1">
    <source>
        <dbReference type="SAM" id="SignalP"/>
    </source>
</evidence>
<feature type="chain" id="PRO_5047070046" evidence="1">
    <location>
        <begin position="21"/>
        <end position="458"/>
    </location>
</feature>
<sequence length="458" mass="52303">MLKRIYPFLFVLLTITRALAQPSSPVLPERERARVVDEILEDRFTNLLPQLMRREGLDMWVIISREYNEDPVLRTMLPSTWLSARRRTIIVFFDNGKDVEKLAIARYDVGNLLKGAWDIDVRPNQWEALVKIIEDRKPKKIGLDMSATYAHADGMSFTEHKELLEKLPAEYQKRIVSAEKVAVGWLETRTEKEMAIYPLICRLSHQIIQEGFSEQVIQPGVTTTDDVVWWFRQRITNLGLDTWFHPTVDVQRADRGDGDAASRPSQDFNHLRTFSKRPDKQVIMPGDLLHVDFGITYLRLNTDQQQHAYVLRAGETDVPEALKAAFKQGNRLQDILTEQFKGGKTGNQMLLAALDQAKKEGISGTIYSHPIGVHGHAAGPTIGLWDQQKGVPGSGDYPLLANTAYSIELNAAVELPDWKKTIRIMLEEDGFFDGQTFRYIDGRQTEIYTIPRKLGYVR</sequence>
<organism evidence="3 4">
    <name type="scientific">Spirosoma soli</name>
    <dbReference type="NCBI Taxonomy" id="1770529"/>
    <lineage>
        <taxon>Bacteria</taxon>
        <taxon>Pseudomonadati</taxon>
        <taxon>Bacteroidota</taxon>
        <taxon>Cytophagia</taxon>
        <taxon>Cytophagales</taxon>
        <taxon>Cytophagaceae</taxon>
        <taxon>Spirosoma</taxon>
    </lineage>
</organism>
<name>A0ABW5LYI9_9BACT</name>
<feature type="signal peptide" evidence="1">
    <location>
        <begin position="1"/>
        <end position="20"/>
    </location>
</feature>
<dbReference type="Pfam" id="PF00557">
    <property type="entry name" value="Peptidase_M24"/>
    <property type="match status" value="1"/>
</dbReference>
<dbReference type="SUPFAM" id="SSF55920">
    <property type="entry name" value="Creatinase/aminopeptidase"/>
    <property type="match status" value="1"/>
</dbReference>
<dbReference type="EMBL" id="JBHULN010000002">
    <property type="protein sequence ID" value="MFD2569740.1"/>
    <property type="molecule type" value="Genomic_DNA"/>
</dbReference>
<dbReference type="InterPro" id="IPR036005">
    <property type="entry name" value="Creatinase/aminopeptidase-like"/>
</dbReference>
<protein>
    <submittedName>
        <fullName evidence="3">M24 family metallopeptidase</fullName>
    </submittedName>
</protein>
<evidence type="ECO:0000313" key="3">
    <source>
        <dbReference type="EMBL" id="MFD2569740.1"/>
    </source>
</evidence>
<keyword evidence="4" id="KW-1185">Reference proteome</keyword>
<comment type="caution">
    <text evidence="3">The sequence shown here is derived from an EMBL/GenBank/DDBJ whole genome shotgun (WGS) entry which is preliminary data.</text>
</comment>
<keyword evidence="1" id="KW-0732">Signal</keyword>
<reference evidence="4" key="1">
    <citation type="journal article" date="2019" name="Int. J. Syst. Evol. Microbiol.">
        <title>The Global Catalogue of Microorganisms (GCM) 10K type strain sequencing project: providing services to taxonomists for standard genome sequencing and annotation.</title>
        <authorList>
            <consortium name="The Broad Institute Genomics Platform"/>
            <consortium name="The Broad Institute Genome Sequencing Center for Infectious Disease"/>
            <person name="Wu L."/>
            <person name="Ma J."/>
        </authorList>
    </citation>
    <scope>NUCLEOTIDE SEQUENCE [LARGE SCALE GENOMIC DNA]</scope>
    <source>
        <strain evidence="4">KCTC 42805</strain>
    </source>
</reference>
<feature type="domain" description="Peptidase M24" evidence="2">
    <location>
        <begin position="201"/>
        <end position="424"/>
    </location>
</feature>
<dbReference type="Gene3D" id="3.90.230.10">
    <property type="entry name" value="Creatinase/methionine aminopeptidase superfamily"/>
    <property type="match status" value="1"/>
</dbReference>
<dbReference type="InterPro" id="IPR000994">
    <property type="entry name" value="Pept_M24"/>
</dbReference>
<evidence type="ECO:0000259" key="2">
    <source>
        <dbReference type="Pfam" id="PF00557"/>
    </source>
</evidence>
<gene>
    <name evidence="3" type="ORF">ACFSUS_03790</name>
</gene>
<proteinExistence type="predicted"/>